<dbReference type="EMBL" id="BARX01000021">
    <property type="protein sequence ID" value="GAD02891.1"/>
    <property type="molecule type" value="Genomic_DNA"/>
</dbReference>
<keyword evidence="7" id="KW-1185">Reference proteome</keyword>
<dbReference type="Pfam" id="PF00155">
    <property type="entry name" value="Aminotran_1_2"/>
    <property type="match status" value="1"/>
</dbReference>
<dbReference type="Gene3D" id="3.40.640.10">
    <property type="entry name" value="Type I PLP-dependent aspartate aminotransferase-like (Major domain)"/>
    <property type="match status" value="1"/>
</dbReference>
<dbReference type="OrthoDB" id="9804020at2"/>
<gene>
    <name evidence="6" type="ORF">AALB_2971</name>
</gene>
<dbReference type="InterPro" id="IPR015424">
    <property type="entry name" value="PyrdxlP-dep_Trfase"/>
</dbReference>
<evidence type="ECO:0000256" key="1">
    <source>
        <dbReference type="ARBA" id="ARBA00001933"/>
    </source>
</evidence>
<accession>R9PTR7</accession>
<comment type="cofactor">
    <cofactor evidence="1">
        <name>pyridoxal 5'-phosphate</name>
        <dbReference type="ChEBI" id="CHEBI:597326"/>
    </cofactor>
</comment>
<proteinExistence type="predicted"/>
<reference evidence="6" key="1">
    <citation type="journal article" date="2013" name="Genome Announc.">
        <title>Draft Genome Sequence of Agarivorans albus Strain MKT 106T, an Agarolytic Marine Bacterium.</title>
        <authorList>
            <person name="Yasuike M."/>
            <person name="Nakamura Y."/>
            <person name="Kai W."/>
            <person name="Fujiwara A."/>
            <person name="Fukui Y."/>
            <person name="Satomi M."/>
            <person name="Sano M."/>
        </authorList>
    </citation>
    <scope>NUCLEOTIDE SEQUENCE [LARGE SCALE GENOMIC DNA]</scope>
</reference>
<dbReference type="GO" id="GO:0004069">
    <property type="term" value="F:L-aspartate:2-oxoglutarate aminotransferase activity"/>
    <property type="evidence" value="ECO:0007669"/>
    <property type="project" value="UniProtKB-EC"/>
</dbReference>
<keyword evidence="3 6" id="KW-0808">Transferase</keyword>
<dbReference type="PANTHER" id="PTHR42790:SF19">
    <property type="entry name" value="KYNURENINE_ALPHA-AMINOADIPATE AMINOTRANSFERASE, MITOCHONDRIAL"/>
    <property type="match status" value="1"/>
</dbReference>
<dbReference type="Proteomes" id="UP000014461">
    <property type="component" value="Unassembled WGS sequence"/>
</dbReference>
<dbReference type="GO" id="GO:0030170">
    <property type="term" value="F:pyridoxal phosphate binding"/>
    <property type="evidence" value="ECO:0007669"/>
    <property type="project" value="InterPro"/>
</dbReference>
<dbReference type="InterPro" id="IPR004839">
    <property type="entry name" value="Aminotransferase_I/II_large"/>
</dbReference>
<dbReference type="PANTHER" id="PTHR42790">
    <property type="entry name" value="AMINOTRANSFERASE"/>
    <property type="match status" value="1"/>
</dbReference>
<keyword evidence="4" id="KW-0663">Pyridoxal phosphate</keyword>
<evidence type="ECO:0000313" key="6">
    <source>
        <dbReference type="EMBL" id="GAD02891.1"/>
    </source>
</evidence>
<keyword evidence="2 6" id="KW-0032">Aminotransferase</keyword>
<evidence type="ECO:0000259" key="5">
    <source>
        <dbReference type="Pfam" id="PF00155"/>
    </source>
</evidence>
<dbReference type="InterPro" id="IPR015421">
    <property type="entry name" value="PyrdxlP-dep_Trfase_major"/>
</dbReference>
<evidence type="ECO:0000256" key="3">
    <source>
        <dbReference type="ARBA" id="ARBA00022679"/>
    </source>
</evidence>
<dbReference type="InterPro" id="IPR015422">
    <property type="entry name" value="PyrdxlP-dep_Trfase_small"/>
</dbReference>
<dbReference type="AlphaFoldDB" id="R9PTR7"/>
<dbReference type="CDD" id="cd00609">
    <property type="entry name" value="AAT_like"/>
    <property type="match status" value="1"/>
</dbReference>
<comment type="caution">
    <text evidence="6">The sequence shown here is derived from an EMBL/GenBank/DDBJ whole genome shotgun (WGS) entry which is preliminary data.</text>
</comment>
<evidence type="ECO:0000313" key="7">
    <source>
        <dbReference type="Proteomes" id="UP000014461"/>
    </source>
</evidence>
<dbReference type="SUPFAM" id="SSF53383">
    <property type="entry name" value="PLP-dependent transferases"/>
    <property type="match status" value="1"/>
</dbReference>
<dbReference type="Gene3D" id="3.90.1150.10">
    <property type="entry name" value="Aspartate Aminotransferase, domain 1"/>
    <property type="match status" value="1"/>
</dbReference>
<dbReference type="EC" id="2.6.1.1" evidence="6"/>
<dbReference type="STRING" id="1331007.AALB_2971"/>
<sequence>MLAVSKRVKQTKPSYIRNILKVTQQADMLSLAGGLPDAELFPLDILTQAADELAQSPSIFQYGATEGLTELRQWLLEENGAAEDVLITTGSQQALDLIARSYLNPGDKVLCEAPSYLGALQVFDLAEAEIHTVIAEADGPNLAQLEQQLANYKIKLFYAVPDFQNPSGHCWSLSKRKAVASLLAKYNVALIEDAPYRQLRYQGEPLPTVSKLSSYAAFHLGSFSKIATPGMRVGYVRAKQALLAPLIKVKQASDLHSAQPMQLMLLATVRHPSFTEHLDKLTNTYRTRRDYLAELLQQQLSDKLEFNVPQGGMFIWARLPHHNAMSLAEAALRQKVAIVPGDEFWPSNHTPDYQAIRLNFTALTEPQLEQAVSRLKKALLQCSPMK</sequence>
<feature type="domain" description="Aminotransferase class I/classII large" evidence="5">
    <location>
        <begin position="31"/>
        <end position="375"/>
    </location>
</feature>
<protein>
    <submittedName>
        <fullName evidence="6">Aspartate aminotransferase</fullName>
        <ecNumber evidence="6">2.6.1.1</ecNumber>
    </submittedName>
</protein>
<name>R9PTR7_AGAAL</name>
<evidence type="ECO:0000256" key="4">
    <source>
        <dbReference type="ARBA" id="ARBA00022898"/>
    </source>
</evidence>
<dbReference type="InterPro" id="IPR050859">
    <property type="entry name" value="Class-I_PLP-dep_aminotransf"/>
</dbReference>
<evidence type="ECO:0000256" key="2">
    <source>
        <dbReference type="ARBA" id="ARBA00022576"/>
    </source>
</evidence>
<organism evidence="6 7">
    <name type="scientific">Agarivorans albus MKT 106</name>
    <dbReference type="NCBI Taxonomy" id="1331007"/>
    <lineage>
        <taxon>Bacteria</taxon>
        <taxon>Pseudomonadati</taxon>
        <taxon>Pseudomonadota</taxon>
        <taxon>Gammaproteobacteria</taxon>
        <taxon>Alteromonadales</taxon>
        <taxon>Alteromonadaceae</taxon>
        <taxon>Agarivorans</taxon>
    </lineage>
</organism>
<dbReference type="GO" id="GO:1901605">
    <property type="term" value="P:alpha-amino acid metabolic process"/>
    <property type="evidence" value="ECO:0007669"/>
    <property type="project" value="TreeGrafter"/>
</dbReference>